<dbReference type="InterPro" id="IPR022911">
    <property type="entry name" value="Phe_tRNA_ligase_alpha1_bac"/>
</dbReference>
<comment type="similarity">
    <text evidence="2 13">Belongs to the class-II aminoacyl-tRNA synthetase family. Phe-tRNA synthetase alpha subunit type 1 subfamily.</text>
</comment>
<keyword evidence="7 13" id="KW-0547">Nucleotide-binding</keyword>
<dbReference type="GO" id="GO:0004826">
    <property type="term" value="F:phenylalanine-tRNA ligase activity"/>
    <property type="evidence" value="ECO:0007669"/>
    <property type="project" value="UniProtKB-UniRule"/>
</dbReference>
<gene>
    <name evidence="13 15" type="primary">pheS</name>
    <name evidence="15" type="ORF">GO495_17990</name>
</gene>
<accession>A0A6N8JB85</accession>
<organism evidence="15 16">
    <name type="scientific">Chitinophaga oryziterrae</name>
    <dbReference type="NCBI Taxonomy" id="1031224"/>
    <lineage>
        <taxon>Bacteria</taxon>
        <taxon>Pseudomonadati</taxon>
        <taxon>Bacteroidota</taxon>
        <taxon>Chitinophagia</taxon>
        <taxon>Chitinophagales</taxon>
        <taxon>Chitinophagaceae</taxon>
        <taxon>Chitinophaga</taxon>
    </lineage>
</organism>
<dbReference type="EMBL" id="WRXO01000005">
    <property type="protein sequence ID" value="MVT42490.1"/>
    <property type="molecule type" value="Genomic_DNA"/>
</dbReference>
<evidence type="ECO:0000256" key="10">
    <source>
        <dbReference type="ARBA" id="ARBA00022917"/>
    </source>
</evidence>
<evidence type="ECO:0000259" key="14">
    <source>
        <dbReference type="PROSITE" id="PS50862"/>
    </source>
</evidence>
<comment type="subcellular location">
    <subcellularLocation>
        <location evidence="1 13">Cytoplasm</location>
    </subcellularLocation>
</comment>
<evidence type="ECO:0000256" key="7">
    <source>
        <dbReference type="ARBA" id="ARBA00022741"/>
    </source>
</evidence>
<dbReference type="SUPFAM" id="SSF55681">
    <property type="entry name" value="Class II aaRS and biotin synthetases"/>
    <property type="match status" value="1"/>
</dbReference>
<keyword evidence="6 13" id="KW-0479">Metal-binding</keyword>
<dbReference type="SUPFAM" id="SSF46589">
    <property type="entry name" value="tRNA-binding arm"/>
    <property type="match status" value="1"/>
</dbReference>
<keyword evidence="4 13" id="KW-0963">Cytoplasm</keyword>
<protein>
    <recommendedName>
        <fullName evidence="13">Phenylalanine--tRNA ligase alpha subunit</fullName>
        <ecNumber evidence="13">6.1.1.20</ecNumber>
    </recommendedName>
    <alternativeName>
        <fullName evidence="13">Phenylalanyl-tRNA synthetase alpha subunit</fullName>
        <shortName evidence="13">PheRS</shortName>
    </alternativeName>
</protein>
<dbReference type="GO" id="GO:0005524">
    <property type="term" value="F:ATP binding"/>
    <property type="evidence" value="ECO:0007669"/>
    <property type="project" value="UniProtKB-UniRule"/>
</dbReference>
<dbReference type="GO" id="GO:0006432">
    <property type="term" value="P:phenylalanyl-tRNA aminoacylation"/>
    <property type="evidence" value="ECO:0007669"/>
    <property type="project" value="UniProtKB-UniRule"/>
</dbReference>
<evidence type="ECO:0000256" key="5">
    <source>
        <dbReference type="ARBA" id="ARBA00022598"/>
    </source>
</evidence>
<dbReference type="OrthoDB" id="9800719at2"/>
<dbReference type="Pfam" id="PF02912">
    <property type="entry name" value="Phe_tRNA-synt_N"/>
    <property type="match status" value="1"/>
</dbReference>
<dbReference type="EC" id="6.1.1.20" evidence="13"/>
<dbReference type="PANTHER" id="PTHR11538:SF41">
    <property type="entry name" value="PHENYLALANINE--TRNA LIGASE, MITOCHONDRIAL"/>
    <property type="match status" value="1"/>
</dbReference>
<evidence type="ECO:0000256" key="4">
    <source>
        <dbReference type="ARBA" id="ARBA00022490"/>
    </source>
</evidence>
<keyword evidence="11 13" id="KW-0030">Aminoacyl-tRNA synthetase</keyword>
<dbReference type="Pfam" id="PF01409">
    <property type="entry name" value="tRNA-synt_2d"/>
    <property type="match status" value="1"/>
</dbReference>
<name>A0A6N8JB85_9BACT</name>
<comment type="cofactor">
    <cofactor evidence="13">
        <name>Mg(2+)</name>
        <dbReference type="ChEBI" id="CHEBI:18420"/>
    </cofactor>
    <text evidence="13">Binds 2 magnesium ions per tetramer.</text>
</comment>
<dbReference type="PANTHER" id="PTHR11538">
    <property type="entry name" value="PHENYLALANYL-TRNA SYNTHETASE"/>
    <property type="match status" value="1"/>
</dbReference>
<evidence type="ECO:0000256" key="8">
    <source>
        <dbReference type="ARBA" id="ARBA00022840"/>
    </source>
</evidence>
<dbReference type="InterPro" id="IPR010978">
    <property type="entry name" value="tRNA-bd_arm"/>
</dbReference>
<evidence type="ECO:0000256" key="2">
    <source>
        <dbReference type="ARBA" id="ARBA00010207"/>
    </source>
</evidence>
<dbReference type="CDD" id="cd00496">
    <property type="entry name" value="PheRS_alpha_core"/>
    <property type="match status" value="1"/>
</dbReference>
<dbReference type="RefSeq" id="WP_089781525.1">
    <property type="nucleotide sequence ID" value="NZ_BAAAZB010000002.1"/>
</dbReference>
<comment type="catalytic activity">
    <reaction evidence="12 13">
        <text>tRNA(Phe) + L-phenylalanine + ATP = L-phenylalanyl-tRNA(Phe) + AMP + diphosphate + H(+)</text>
        <dbReference type="Rhea" id="RHEA:19413"/>
        <dbReference type="Rhea" id="RHEA-COMP:9668"/>
        <dbReference type="Rhea" id="RHEA-COMP:9699"/>
        <dbReference type="ChEBI" id="CHEBI:15378"/>
        <dbReference type="ChEBI" id="CHEBI:30616"/>
        <dbReference type="ChEBI" id="CHEBI:33019"/>
        <dbReference type="ChEBI" id="CHEBI:58095"/>
        <dbReference type="ChEBI" id="CHEBI:78442"/>
        <dbReference type="ChEBI" id="CHEBI:78531"/>
        <dbReference type="ChEBI" id="CHEBI:456215"/>
        <dbReference type="EC" id="6.1.1.20"/>
    </reaction>
</comment>
<dbReference type="Gene3D" id="3.30.930.10">
    <property type="entry name" value="Bira Bifunctional Protein, Domain 2"/>
    <property type="match status" value="1"/>
</dbReference>
<keyword evidence="16" id="KW-1185">Reference proteome</keyword>
<keyword evidence="9 13" id="KW-0460">Magnesium</keyword>
<dbReference type="InterPro" id="IPR004529">
    <property type="entry name" value="Phe-tRNA-synth_IIc_asu"/>
</dbReference>
<dbReference type="InterPro" id="IPR006195">
    <property type="entry name" value="aa-tRNA-synth_II"/>
</dbReference>
<feature type="domain" description="Aminoacyl-transfer RNA synthetases class-II family profile" evidence="14">
    <location>
        <begin position="110"/>
        <end position="317"/>
    </location>
</feature>
<reference evidence="15 16" key="1">
    <citation type="submission" date="2019-12" db="EMBL/GenBank/DDBJ databases">
        <title>The draft genomic sequence of strain Chitinophaga oryziterrae JCM 16595.</title>
        <authorList>
            <person name="Zhang X."/>
        </authorList>
    </citation>
    <scope>NUCLEOTIDE SEQUENCE [LARGE SCALE GENOMIC DNA]</scope>
    <source>
        <strain evidence="15 16">JCM 16595</strain>
    </source>
</reference>
<dbReference type="GO" id="GO:0000049">
    <property type="term" value="F:tRNA binding"/>
    <property type="evidence" value="ECO:0007669"/>
    <property type="project" value="InterPro"/>
</dbReference>
<comment type="caution">
    <text evidence="15">The sequence shown here is derived from an EMBL/GenBank/DDBJ whole genome shotgun (WGS) entry which is preliminary data.</text>
</comment>
<dbReference type="GO" id="GO:0000287">
    <property type="term" value="F:magnesium ion binding"/>
    <property type="evidence" value="ECO:0007669"/>
    <property type="project" value="UniProtKB-UniRule"/>
</dbReference>
<comment type="subunit">
    <text evidence="3 13">Tetramer of two alpha and two beta subunits.</text>
</comment>
<keyword evidence="10 13" id="KW-0648">Protein biosynthesis</keyword>
<evidence type="ECO:0000313" key="15">
    <source>
        <dbReference type="EMBL" id="MVT42490.1"/>
    </source>
</evidence>
<evidence type="ECO:0000256" key="6">
    <source>
        <dbReference type="ARBA" id="ARBA00022723"/>
    </source>
</evidence>
<proteinExistence type="inferred from homology"/>
<dbReference type="PROSITE" id="PS50862">
    <property type="entry name" value="AA_TRNA_LIGASE_II"/>
    <property type="match status" value="1"/>
</dbReference>
<evidence type="ECO:0000256" key="3">
    <source>
        <dbReference type="ARBA" id="ARBA00011209"/>
    </source>
</evidence>
<dbReference type="InterPro" id="IPR002319">
    <property type="entry name" value="Phenylalanyl-tRNA_Synthase"/>
</dbReference>
<evidence type="ECO:0000256" key="11">
    <source>
        <dbReference type="ARBA" id="ARBA00023146"/>
    </source>
</evidence>
<evidence type="ECO:0000256" key="12">
    <source>
        <dbReference type="ARBA" id="ARBA00049255"/>
    </source>
</evidence>
<dbReference type="AlphaFoldDB" id="A0A6N8JB85"/>
<dbReference type="FunFam" id="3.30.930.10:FF:000003">
    <property type="entry name" value="Phenylalanine--tRNA ligase alpha subunit"/>
    <property type="match status" value="1"/>
</dbReference>
<dbReference type="HAMAP" id="MF_00281">
    <property type="entry name" value="Phe_tRNA_synth_alpha1"/>
    <property type="match status" value="1"/>
</dbReference>
<dbReference type="InterPro" id="IPR045864">
    <property type="entry name" value="aa-tRNA-synth_II/BPL/LPL"/>
</dbReference>
<dbReference type="InterPro" id="IPR004188">
    <property type="entry name" value="Phe-tRNA_ligase_II_N"/>
</dbReference>
<evidence type="ECO:0000256" key="13">
    <source>
        <dbReference type="HAMAP-Rule" id="MF_00281"/>
    </source>
</evidence>
<dbReference type="NCBIfam" id="TIGR00468">
    <property type="entry name" value="pheS"/>
    <property type="match status" value="1"/>
</dbReference>
<evidence type="ECO:0000256" key="9">
    <source>
        <dbReference type="ARBA" id="ARBA00022842"/>
    </source>
</evidence>
<keyword evidence="5 13" id="KW-0436">Ligase</keyword>
<evidence type="ECO:0000313" key="16">
    <source>
        <dbReference type="Proteomes" id="UP000468388"/>
    </source>
</evidence>
<sequence>MEQIEQQIAAYKQEILAFEPATAADLETYRIKFLGTKGIVKAMFGEMKQVPNDRKKEFGQVLNSFKQLAEERYAQFENLKDDAGSTTADTDFTLPAEPHRLGTRHPISIVRNNIISIFERLGFAIAEGPEIEDDWHNFTALNLPENHPARDMQDTFYISQNPDWLLRTHTSSVQVRTMELGKLPIRIICPGRVYRNETISARAHCFFHQVEGLYIDENVSFADLKQTLYHFVKELFGEDISIRFRPSYFPFTEPSAEMDITCIICGGKGCNVCKHTGWVEILGCGMVHPKVLENCGIDPEKYTGFAFGMGIERITMLKYQIKDLRLFSENDTRFLEQFEGAI</sequence>
<dbReference type="GO" id="GO:0005737">
    <property type="term" value="C:cytoplasm"/>
    <property type="evidence" value="ECO:0007669"/>
    <property type="project" value="UniProtKB-SubCell"/>
</dbReference>
<evidence type="ECO:0000256" key="1">
    <source>
        <dbReference type="ARBA" id="ARBA00004496"/>
    </source>
</evidence>
<dbReference type="Proteomes" id="UP000468388">
    <property type="component" value="Unassembled WGS sequence"/>
</dbReference>
<keyword evidence="8 13" id="KW-0067">ATP-binding</keyword>
<feature type="binding site" evidence="13">
    <location>
        <position position="253"/>
    </location>
    <ligand>
        <name>Mg(2+)</name>
        <dbReference type="ChEBI" id="CHEBI:18420"/>
        <note>shared with beta subunit</note>
    </ligand>
</feature>